<evidence type="ECO:0000256" key="9">
    <source>
        <dbReference type="SAM" id="SignalP"/>
    </source>
</evidence>
<dbReference type="GO" id="GO:0005886">
    <property type="term" value="C:plasma membrane"/>
    <property type="evidence" value="ECO:0007669"/>
    <property type="project" value="UniProtKB-SubCell"/>
</dbReference>
<feature type="region of interest" description="Disordered" evidence="8">
    <location>
        <begin position="338"/>
        <end position="401"/>
    </location>
</feature>
<accession>A0A328DAS0</accession>
<dbReference type="FunFam" id="2.30.180.10:FF:000010">
    <property type="entry name" value="Fasciclin-like arabinogalactan protein 2"/>
    <property type="match status" value="1"/>
</dbReference>
<keyword evidence="7" id="KW-0449">Lipoprotein</keyword>
<evidence type="ECO:0000256" key="5">
    <source>
        <dbReference type="ARBA" id="ARBA00022729"/>
    </source>
</evidence>
<evidence type="ECO:0000256" key="2">
    <source>
        <dbReference type="ARBA" id="ARBA00007843"/>
    </source>
</evidence>
<feature type="domain" description="FAS1" evidence="10">
    <location>
        <begin position="28"/>
        <end position="176"/>
    </location>
</feature>
<feature type="chain" id="PRO_5016282213" description="FAS1 domain-containing protein" evidence="9">
    <location>
        <begin position="28"/>
        <end position="421"/>
    </location>
</feature>
<dbReference type="InterPro" id="IPR033254">
    <property type="entry name" value="Plant_FLA"/>
</dbReference>
<keyword evidence="4" id="KW-0336">GPI-anchor</keyword>
<reference evidence="11 12" key="1">
    <citation type="submission" date="2018-06" db="EMBL/GenBank/DDBJ databases">
        <title>The Genome of Cuscuta australis (Dodder) Provides Insight into the Evolution of Plant Parasitism.</title>
        <authorList>
            <person name="Liu H."/>
        </authorList>
    </citation>
    <scope>NUCLEOTIDE SEQUENCE [LARGE SCALE GENOMIC DNA]</scope>
    <source>
        <strain evidence="12">cv. Yunnan</strain>
        <tissue evidence="11">Vines</tissue>
    </source>
</reference>
<evidence type="ECO:0000256" key="8">
    <source>
        <dbReference type="SAM" id="MobiDB-lite"/>
    </source>
</evidence>
<keyword evidence="3" id="KW-1003">Cell membrane</keyword>
<protein>
    <recommendedName>
        <fullName evidence="10">FAS1 domain-containing protein</fullName>
    </recommendedName>
</protein>
<keyword evidence="5 9" id="KW-0732">Signal</keyword>
<evidence type="ECO:0000256" key="4">
    <source>
        <dbReference type="ARBA" id="ARBA00022622"/>
    </source>
</evidence>
<proteinExistence type="inferred from homology"/>
<comment type="similarity">
    <text evidence="2">Belongs to the fasciclin-like AGP family.</text>
</comment>
<evidence type="ECO:0000313" key="12">
    <source>
        <dbReference type="Proteomes" id="UP000249390"/>
    </source>
</evidence>
<comment type="caution">
    <text evidence="11">The sequence shown here is derived from an EMBL/GenBank/DDBJ whole genome shotgun (WGS) entry which is preliminary data.</text>
</comment>
<keyword evidence="6" id="KW-0472">Membrane</keyword>
<dbReference type="Proteomes" id="UP000249390">
    <property type="component" value="Unassembled WGS sequence"/>
</dbReference>
<dbReference type="PANTHER" id="PTHR32382">
    <property type="entry name" value="FASCICLIN-LIKE ARABINOGALACTAN PROTEIN"/>
    <property type="match status" value="1"/>
</dbReference>
<sequence length="421" mass="44287">MKRFPATAAIAAFLCIALSGFLSVSTGTHDITHILGGHPEFSTFNSYLTQTRLAAEINRRQTITVCVVNNAGMSDLGSKHLTTGAVKNVLSLHVLLDYFGAEKLHRITNGTVMITSLLQATGSANGMSGFVNITDLKGGKVGFWPMDNSRSPPATFVKSVIEHPYNISVIQISRVLTSPEAEAPAPGPAELNLTSLLESKGCGLFAHSLSASPDAAKTFADSVDGGLTIFCPSDDAMKKFGPKFKKLTGEEKELLLEYHGVPVHYSISDLKSHNGEMNTLATGDGKKYSFTVQNDGDDVKVETGVVNATIKDEMPKDSLGILTIDKVLEPKELFKAVASPSPAPAPAPEADAAPPKSGKKKKKSPAPAAADAPSPADSPSDSPADAPNDDDETADDNGAAEFNGGRFVASLIISLCVAFFI</sequence>
<dbReference type="Pfam" id="PF02469">
    <property type="entry name" value="Fasciclin"/>
    <property type="match status" value="2"/>
</dbReference>
<keyword evidence="12" id="KW-1185">Reference proteome</keyword>
<dbReference type="Gene3D" id="2.30.180.10">
    <property type="entry name" value="FAS1 domain"/>
    <property type="match status" value="2"/>
</dbReference>
<evidence type="ECO:0000259" key="10">
    <source>
        <dbReference type="PROSITE" id="PS50213"/>
    </source>
</evidence>
<feature type="compositionally biased region" description="Low complexity" evidence="8">
    <location>
        <begin position="365"/>
        <end position="386"/>
    </location>
</feature>
<dbReference type="AlphaFoldDB" id="A0A328DAS0"/>
<keyword evidence="4" id="KW-0325">Glycoprotein</keyword>
<evidence type="ECO:0000256" key="1">
    <source>
        <dbReference type="ARBA" id="ARBA00004609"/>
    </source>
</evidence>
<dbReference type="EMBL" id="NQVE01000192">
    <property type="protein sequence ID" value="RAL41043.1"/>
    <property type="molecule type" value="Genomic_DNA"/>
</dbReference>
<feature type="signal peptide" evidence="9">
    <location>
        <begin position="1"/>
        <end position="27"/>
    </location>
</feature>
<evidence type="ECO:0000256" key="6">
    <source>
        <dbReference type="ARBA" id="ARBA00023136"/>
    </source>
</evidence>
<name>A0A328DAS0_9ASTE</name>
<evidence type="ECO:0000256" key="7">
    <source>
        <dbReference type="ARBA" id="ARBA00023288"/>
    </source>
</evidence>
<dbReference type="InterPro" id="IPR036378">
    <property type="entry name" value="FAS1_dom_sf"/>
</dbReference>
<comment type="subcellular location">
    <subcellularLocation>
        <location evidence="1">Cell membrane</location>
        <topology evidence="1">Lipid-anchor</topology>
        <topology evidence="1">GPI-anchor</topology>
    </subcellularLocation>
</comment>
<organism evidence="11 12">
    <name type="scientific">Cuscuta australis</name>
    <dbReference type="NCBI Taxonomy" id="267555"/>
    <lineage>
        <taxon>Eukaryota</taxon>
        <taxon>Viridiplantae</taxon>
        <taxon>Streptophyta</taxon>
        <taxon>Embryophyta</taxon>
        <taxon>Tracheophyta</taxon>
        <taxon>Spermatophyta</taxon>
        <taxon>Magnoliopsida</taxon>
        <taxon>eudicotyledons</taxon>
        <taxon>Gunneridae</taxon>
        <taxon>Pentapetalae</taxon>
        <taxon>asterids</taxon>
        <taxon>lamiids</taxon>
        <taxon>Solanales</taxon>
        <taxon>Convolvulaceae</taxon>
        <taxon>Cuscuteae</taxon>
        <taxon>Cuscuta</taxon>
        <taxon>Cuscuta subgen. Grammica</taxon>
        <taxon>Cuscuta sect. Cleistogrammica</taxon>
    </lineage>
</organism>
<dbReference type="PROSITE" id="PS50213">
    <property type="entry name" value="FAS1"/>
    <property type="match status" value="2"/>
</dbReference>
<dbReference type="GO" id="GO:0098552">
    <property type="term" value="C:side of membrane"/>
    <property type="evidence" value="ECO:0007669"/>
    <property type="project" value="UniProtKB-KW"/>
</dbReference>
<dbReference type="SMART" id="SM00554">
    <property type="entry name" value="FAS1"/>
    <property type="match status" value="2"/>
</dbReference>
<evidence type="ECO:0000313" key="11">
    <source>
        <dbReference type="EMBL" id="RAL41043.1"/>
    </source>
</evidence>
<dbReference type="InterPro" id="IPR000782">
    <property type="entry name" value="FAS1_domain"/>
</dbReference>
<evidence type="ECO:0000256" key="3">
    <source>
        <dbReference type="ARBA" id="ARBA00022475"/>
    </source>
</evidence>
<dbReference type="PANTHER" id="PTHR32382:SF4">
    <property type="entry name" value="FASCICLIN-LIKE ARABINOGALACTAN PROTEIN 1"/>
    <property type="match status" value="1"/>
</dbReference>
<feature type="domain" description="FAS1" evidence="10">
    <location>
        <begin position="189"/>
        <end position="328"/>
    </location>
</feature>
<gene>
    <name evidence="11" type="ORF">DM860_008741</name>
</gene>
<dbReference type="SUPFAM" id="SSF82153">
    <property type="entry name" value="FAS1 domain"/>
    <property type="match status" value="2"/>
</dbReference>